<dbReference type="InterPro" id="IPR007621">
    <property type="entry name" value="TPM_dom"/>
</dbReference>
<evidence type="ECO:0000256" key="2">
    <source>
        <dbReference type="SAM" id="Phobius"/>
    </source>
</evidence>
<sequence length="320" mass="32068">MPRWPVVLTLLGSPWGLGARWALVWALFLGLCGVGASAAWAQELQPIPALAARVTDTTGTLTAAQRQALETKLATFEREAGSQIVVLLVASTAPEDIAAYAYRVADSWKVGRRDVGDGLLILVAKDERRVRIEVAKALEGAVPDLAAKQVIDGAIRPAFKVGDYAGGLNAAIDQLSARVRGEALPAPPKQRAKKQGGQGWDQLALFFFIGVPVMGALLTGVLGRKAGGLATGGAAGGLAWMWGAPAVLAGAAGVLAVVLVGVLGIGAAGRRPRGLRGIAGAPVIWGGGGGWGSGGGGRGGGGFSSGGGGDFGGGGASGGW</sequence>
<reference evidence="4 5" key="1">
    <citation type="submission" date="2024-04" db="EMBL/GenBank/DDBJ databases">
        <title>Novel species of the genus Ideonella isolated from streams.</title>
        <authorList>
            <person name="Lu H."/>
        </authorList>
    </citation>
    <scope>NUCLEOTIDE SEQUENCE [LARGE SCALE GENOMIC DNA]</scope>
    <source>
        <strain evidence="4 5">DXS29W</strain>
    </source>
</reference>
<gene>
    <name evidence="4" type="ORF">AACH06_26515</name>
</gene>
<evidence type="ECO:0000259" key="3">
    <source>
        <dbReference type="Pfam" id="PF04536"/>
    </source>
</evidence>
<keyword evidence="2" id="KW-0472">Membrane</keyword>
<organism evidence="4 5">
    <name type="scientific">Ideonella lacteola</name>
    <dbReference type="NCBI Taxonomy" id="2984193"/>
    <lineage>
        <taxon>Bacteria</taxon>
        <taxon>Pseudomonadati</taxon>
        <taxon>Pseudomonadota</taxon>
        <taxon>Betaproteobacteria</taxon>
        <taxon>Burkholderiales</taxon>
        <taxon>Sphaerotilaceae</taxon>
        <taxon>Ideonella</taxon>
    </lineage>
</organism>
<proteinExistence type="predicted"/>
<dbReference type="RefSeq" id="WP_341428825.1">
    <property type="nucleotide sequence ID" value="NZ_JBBUTG010000028.1"/>
</dbReference>
<evidence type="ECO:0000313" key="5">
    <source>
        <dbReference type="Proteomes" id="UP001371218"/>
    </source>
</evidence>
<feature type="region of interest" description="Disordered" evidence="1">
    <location>
        <begin position="296"/>
        <end position="320"/>
    </location>
</feature>
<dbReference type="Pfam" id="PF04536">
    <property type="entry name" value="TPM_phosphatase"/>
    <property type="match status" value="1"/>
</dbReference>
<dbReference type="Proteomes" id="UP001371218">
    <property type="component" value="Unassembled WGS sequence"/>
</dbReference>
<keyword evidence="2" id="KW-1133">Transmembrane helix</keyword>
<dbReference type="EMBL" id="JBBUTG010000028">
    <property type="protein sequence ID" value="MEK8034397.1"/>
    <property type="molecule type" value="Genomic_DNA"/>
</dbReference>
<dbReference type="PANTHER" id="PTHR30373:SF2">
    <property type="entry name" value="UPF0603 PROTEIN YGCG"/>
    <property type="match status" value="1"/>
</dbReference>
<evidence type="ECO:0000256" key="1">
    <source>
        <dbReference type="SAM" id="MobiDB-lite"/>
    </source>
</evidence>
<comment type="caution">
    <text evidence="4">The sequence shown here is derived from an EMBL/GenBank/DDBJ whole genome shotgun (WGS) entry which is preliminary data.</text>
</comment>
<dbReference type="PANTHER" id="PTHR30373">
    <property type="entry name" value="UPF0603 PROTEIN YGCG"/>
    <property type="match status" value="1"/>
</dbReference>
<keyword evidence="5" id="KW-1185">Reference proteome</keyword>
<dbReference type="Gene3D" id="3.10.310.50">
    <property type="match status" value="1"/>
</dbReference>
<keyword evidence="2" id="KW-0812">Transmembrane</keyword>
<feature type="domain" description="TPM" evidence="3">
    <location>
        <begin position="54"/>
        <end position="177"/>
    </location>
</feature>
<name>A0ABU9C001_9BURK</name>
<feature type="transmembrane region" description="Helical" evidence="2">
    <location>
        <begin position="203"/>
        <end position="222"/>
    </location>
</feature>
<protein>
    <submittedName>
        <fullName evidence="4">TPM domain-containing protein</fullName>
    </submittedName>
</protein>
<feature type="transmembrane region" description="Helical" evidence="2">
    <location>
        <begin position="20"/>
        <end position="41"/>
    </location>
</feature>
<accession>A0ABU9C001</accession>
<evidence type="ECO:0000313" key="4">
    <source>
        <dbReference type="EMBL" id="MEK8034397.1"/>
    </source>
</evidence>
<feature type="transmembrane region" description="Helical" evidence="2">
    <location>
        <begin position="242"/>
        <end position="268"/>
    </location>
</feature>